<evidence type="ECO:0000256" key="2">
    <source>
        <dbReference type="PROSITE-ProRule" id="PRU00317"/>
    </source>
</evidence>
<dbReference type="OrthoDB" id="2017782at2759"/>
<feature type="domain" description="PUM-HD" evidence="4">
    <location>
        <begin position="424"/>
        <end position="793"/>
    </location>
</feature>
<feature type="compositionally biased region" description="Polar residues" evidence="3">
    <location>
        <begin position="888"/>
        <end position="898"/>
    </location>
</feature>
<evidence type="ECO:0000313" key="6">
    <source>
        <dbReference type="Proteomes" id="UP000253472"/>
    </source>
</evidence>
<feature type="repeat" description="Pumilio" evidence="2">
    <location>
        <begin position="490"/>
        <end position="526"/>
    </location>
</feature>
<dbReference type="PANTHER" id="PTHR47093">
    <property type="entry name" value="PROTEIN JSN1-RELATED"/>
    <property type="match status" value="1"/>
</dbReference>
<gene>
    <name evidence="5" type="primary">JSN1</name>
    <name evidence="5" type="ORF">Cantr_00681</name>
</gene>
<dbReference type="GO" id="GO:0000288">
    <property type="term" value="P:nuclear-transcribed mRNA catabolic process, deadenylation-dependent decay"/>
    <property type="evidence" value="ECO:0007669"/>
    <property type="project" value="TreeGrafter"/>
</dbReference>
<dbReference type="AlphaFoldDB" id="A0A367YH39"/>
<feature type="compositionally biased region" description="Low complexity" evidence="3">
    <location>
        <begin position="46"/>
        <end position="73"/>
    </location>
</feature>
<feature type="compositionally biased region" description="Polar residues" evidence="3">
    <location>
        <begin position="1"/>
        <end position="10"/>
    </location>
</feature>
<dbReference type="PANTHER" id="PTHR47093:SF1">
    <property type="entry name" value="PROTEIN JSN1-RELATED"/>
    <property type="match status" value="1"/>
</dbReference>
<dbReference type="InterPro" id="IPR052645">
    <property type="entry name" value="Pumilio_domain_protein"/>
</dbReference>
<reference evidence="5 6" key="1">
    <citation type="submission" date="2018-06" db="EMBL/GenBank/DDBJ databases">
        <title>Whole genome sequencing of Candida tropicalis (genome annotated by CSBL at Korea University).</title>
        <authorList>
            <person name="Ahn J."/>
        </authorList>
    </citation>
    <scope>NUCLEOTIDE SEQUENCE [LARGE SCALE GENOMIC DNA]</scope>
    <source>
        <strain evidence="5 6">ATCC 20962</strain>
    </source>
</reference>
<feature type="region of interest" description="Disordered" evidence="3">
    <location>
        <begin position="325"/>
        <end position="375"/>
    </location>
</feature>
<dbReference type="InterPro" id="IPR001313">
    <property type="entry name" value="Pumilio_RNA-bd_rpt"/>
</dbReference>
<evidence type="ECO:0000259" key="4">
    <source>
        <dbReference type="PROSITE" id="PS50303"/>
    </source>
</evidence>
<feature type="region of interest" description="Disordered" evidence="3">
    <location>
        <begin position="1"/>
        <end position="78"/>
    </location>
</feature>
<dbReference type="InterPro" id="IPR033133">
    <property type="entry name" value="PUM-HD"/>
</dbReference>
<dbReference type="Pfam" id="PF00806">
    <property type="entry name" value="PUF"/>
    <property type="match status" value="3"/>
</dbReference>
<dbReference type="STRING" id="5486.A0A367YH39"/>
<feature type="repeat" description="Pumilio" evidence="2">
    <location>
        <begin position="565"/>
        <end position="603"/>
    </location>
</feature>
<evidence type="ECO:0000256" key="1">
    <source>
        <dbReference type="ARBA" id="ARBA00022737"/>
    </source>
</evidence>
<dbReference type="InterPro" id="IPR011989">
    <property type="entry name" value="ARM-like"/>
</dbReference>
<feature type="compositionally biased region" description="Low complexity" evidence="3">
    <location>
        <begin position="16"/>
        <end position="35"/>
    </location>
</feature>
<feature type="region of interest" description="Disordered" evidence="3">
    <location>
        <begin position="794"/>
        <end position="898"/>
    </location>
</feature>
<keyword evidence="6" id="KW-1185">Reference proteome</keyword>
<feature type="compositionally biased region" description="Low complexity" evidence="3">
    <location>
        <begin position="109"/>
        <end position="118"/>
    </location>
</feature>
<dbReference type="Gene3D" id="1.25.10.10">
    <property type="entry name" value="Leucine-rich Repeat Variant"/>
    <property type="match status" value="1"/>
</dbReference>
<dbReference type="Proteomes" id="UP000253472">
    <property type="component" value="Unassembled WGS sequence"/>
</dbReference>
<name>A0A367YH39_9ASCO</name>
<feature type="compositionally biased region" description="Polar residues" evidence="3">
    <location>
        <begin position="794"/>
        <end position="803"/>
    </location>
</feature>
<dbReference type="PROSITE" id="PS50303">
    <property type="entry name" value="PUM_HD"/>
    <property type="match status" value="1"/>
</dbReference>
<feature type="repeat" description="Pumilio" evidence="2">
    <location>
        <begin position="527"/>
        <end position="563"/>
    </location>
</feature>
<organism evidence="5 6">
    <name type="scientific">Candida viswanathii</name>
    <dbReference type="NCBI Taxonomy" id="5486"/>
    <lineage>
        <taxon>Eukaryota</taxon>
        <taxon>Fungi</taxon>
        <taxon>Dikarya</taxon>
        <taxon>Ascomycota</taxon>
        <taxon>Saccharomycotina</taxon>
        <taxon>Pichiomycetes</taxon>
        <taxon>Debaryomycetaceae</taxon>
        <taxon>Candida/Lodderomyces clade</taxon>
        <taxon>Candida</taxon>
    </lineage>
</organism>
<keyword evidence="1" id="KW-0677">Repeat</keyword>
<feature type="compositionally biased region" description="Polar residues" evidence="3">
    <location>
        <begin position="846"/>
        <end position="859"/>
    </location>
</feature>
<feature type="compositionally biased region" description="Low complexity" evidence="3">
    <location>
        <begin position="804"/>
        <end position="820"/>
    </location>
</feature>
<dbReference type="GO" id="GO:0003729">
    <property type="term" value="F:mRNA binding"/>
    <property type="evidence" value="ECO:0007669"/>
    <property type="project" value="UniProtKB-ARBA"/>
</dbReference>
<dbReference type="SUPFAM" id="SSF48371">
    <property type="entry name" value="ARM repeat"/>
    <property type="match status" value="1"/>
</dbReference>
<feature type="compositionally biased region" description="Polar residues" evidence="3">
    <location>
        <begin position="36"/>
        <end position="45"/>
    </location>
</feature>
<proteinExistence type="predicted"/>
<evidence type="ECO:0000313" key="5">
    <source>
        <dbReference type="EMBL" id="RCK65000.1"/>
    </source>
</evidence>
<dbReference type="SUPFAM" id="SSF54928">
    <property type="entry name" value="RNA-binding domain, RBD"/>
    <property type="match status" value="1"/>
</dbReference>
<accession>A0A367YH39</accession>
<dbReference type="InterPro" id="IPR016024">
    <property type="entry name" value="ARM-type_fold"/>
</dbReference>
<feature type="region of interest" description="Disordered" evidence="3">
    <location>
        <begin position="109"/>
        <end position="135"/>
    </location>
</feature>
<dbReference type="PROSITE" id="PS50302">
    <property type="entry name" value="PUM"/>
    <property type="match status" value="3"/>
</dbReference>
<comment type="caution">
    <text evidence="5">The sequence shown here is derived from an EMBL/GenBank/DDBJ whole genome shotgun (WGS) entry which is preliminary data.</text>
</comment>
<feature type="compositionally biased region" description="Low complexity" evidence="3">
    <location>
        <begin position="860"/>
        <end position="887"/>
    </location>
</feature>
<dbReference type="SMART" id="SM00025">
    <property type="entry name" value="Pumilio"/>
    <property type="match status" value="6"/>
</dbReference>
<dbReference type="InterPro" id="IPR035979">
    <property type="entry name" value="RBD_domain_sf"/>
</dbReference>
<protein>
    <submittedName>
        <fullName evidence="5">Protein JSN1</fullName>
    </submittedName>
</protein>
<evidence type="ECO:0000256" key="3">
    <source>
        <dbReference type="SAM" id="MobiDB-lite"/>
    </source>
</evidence>
<dbReference type="EMBL" id="QLNQ01000021">
    <property type="protein sequence ID" value="RCK65000.1"/>
    <property type="molecule type" value="Genomic_DNA"/>
</dbReference>
<sequence>MNAGSINNDITIGHLTTPQSSSTTTTSTTSSASTSGNRVRSGSLFSNNSIWNDDSNNSTHSTHSSNTNSNKSNGSPIQQDFYSSAAVRSRSYTTTAAIPSITDFLQPANTTTSNLSTSPLQITLDPPPQPQPRLRSQTISTPLTMEQQQLHTLSQPQFNNHTQLHYTNIHLPPQQLQNLNLNHHHQHHHLHHPHQQQPALYDNSDFRNLNLTTTFQNPNLGPTKYLLFDNLPFYVDAQKLHSIVLNSINQRSVGSIASIKITTTTTSKLALIECSNIETAMTLKANFNHLELVPGSTLYVAFAKIDDSPQQLHHPLSHHSPLQLPAQQQIPQQPQQQQPQQLVSQQTAPQPQQAPAQSAQPQPQPQAQSQPQQQLQFIQRSLSDKSDKPSPTDILTVQKNLIDSISNLSSAVDTKKIQSIIDKCVAYPKEQYQSDFGPLPDPIPLRQFDSPTLRELRKTLENNEAQLIGQSVPEGGEVMAEFELEELCLAMLDELPELCYDYLGNTIVQKLFTLVDSPLIKLMMVKEIAPFLTQLGIHKNGTWAIQKIINLCHSDYQQMYLIGASLKPYAVKLFNDQFGNYVIQGCIKFGSPFNDFVFEAMLDNFLEISVGRFGARCIRTILESCHDNTPTSPVTNEQVLLVAGLIVEHANELVVNSNGSLLITWYLDTFNDSDSKIELLMSKFLPSLKSLCVHKLANLTILKILNNRVDQKSRAIIMEAIFNNQDTLEYILQESDNNNTAAGPLFIYKILSNPILADLASAHIPTIRKILMELNIVNFQNYKKLMDEVGISSTRIGRNGTSKRNGNGSAHNGSNNNSSNHNHHNNNRRGNNGSIRGGNKHDGYNNHHQQNSFYQSNLGPSLSPQPAPISISQQQQPSSQQQASPYSNQYMPMQPPISQQYPLLTPQMYMKQMYGQQQVQPHLNQSQQFQLHQPQPQQQYLPQDLAVMQQLEQLSLSSAALGYNSNPGTPTLQRNLFT</sequence>